<evidence type="ECO:0000256" key="1">
    <source>
        <dbReference type="SAM" id="Phobius"/>
    </source>
</evidence>
<feature type="transmembrane region" description="Helical" evidence="1">
    <location>
        <begin position="48"/>
        <end position="72"/>
    </location>
</feature>
<reference evidence="2" key="1">
    <citation type="submission" date="2020-05" db="EMBL/GenBank/DDBJ databases">
        <title>Phylogenomic resolution of chytrid fungi.</title>
        <authorList>
            <person name="Stajich J.E."/>
            <person name="Amses K."/>
            <person name="Simmons R."/>
            <person name="Seto K."/>
            <person name="Myers J."/>
            <person name="Bonds A."/>
            <person name="Quandt C.A."/>
            <person name="Barry K."/>
            <person name="Liu P."/>
            <person name="Grigoriev I."/>
            <person name="Longcore J.E."/>
            <person name="James T.Y."/>
        </authorList>
    </citation>
    <scope>NUCLEOTIDE SEQUENCE</scope>
    <source>
        <strain evidence="2">JEL0513</strain>
    </source>
</reference>
<evidence type="ECO:0000313" key="2">
    <source>
        <dbReference type="EMBL" id="KAJ3124730.1"/>
    </source>
</evidence>
<name>A0AAD5T4C6_9FUNG</name>
<evidence type="ECO:0000313" key="3">
    <source>
        <dbReference type="Proteomes" id="UP001211907"/>
    </source>
</evidence>
<proteinExistence type="predicted"/>
<dbReference type="AlphaFoldDB" id="A0AAD5T4C6"/>
<keyword evidence="1" id="KW-0472">Membrane</keyword>
<dbReference type="Proteomes" id="UP001211907">
    <property type="component" value="Unassembled WGS sequence"/>
</dbReference>
<sequence>MLILRQRHNYTAVPFPVLLVNMYAIVNMQSYIPFIASSSNWSEITINAFWIILRGLVIANILFNFILFYWFLQSNREVSLLESMWAQVPKFMRSAPSELDYNNGTDVDIEKVAIFGEE</sequence>
<accession>A0AAD5T4C6</accession>
<protein>
    <submittedName>
        <fullName evidence="2">Uncharacterized protein</fullName>
    </submittedName>
</protein>
<keyword evidence="1" id="KW-1133">Transmembrane helix</keyword>
<keyword evidence="1" id="KW-0812">Transmembrane</keyword>
<organism evidence="2 3">
    <name type="scientific">Physocladia obscura</name>
    <dbReference type="NCBI Taxonomy" id="109957"/>
    <lineage>
        <taxon>Eukaryota</taxon>
        <taxon>Fungi</taxon>
        <taxon>Fungi incertae sedis</taxon>
        <taxon>Chytridiomycota</taxon>
        <taxon>Chytridiomycota incertae sedis</taxon>
        <taxon>Chytridiomycetes</taxon>
        <taxon>Chytridiales</taxon>
        <taxon>Chytriomycetaceae</taxon>
        <taxon>Physocladia</taxon>
    </lineage>
</organism>
<keyword evidence="3" id="KW-1185">Reference proteome</keyword>
<dbReference type="EMBL" id="JADGJH010000653">
    <property type="protein sequence ID" value="KAJ3124730.1"/>
    <property type="molecule type" value="Genomic_DNA"/>
</dbReference>
<gene>
    <name evidence="2" type="ORF">HK100_011130</name>
</gene>
<comment type="caution">
    <text evidence="2">The sequence shown here is derived from an EMBL/GenBank/DDBJ whole genome shotgun (WGS) entry which is preliminary data.</text>
</comment>
<feature type="transmembrane region" description="Helical" evidence="1">
    <location>
        <begin position="12"/>
        <end position="36"/>
    </location>
</feature>